<evidence type="ECO:0000313" key="1">
    <source>
        <dbReference type="EMBL" id="ACU16052.1"/>
    </source>
</evidence>
<dbReference type="AlphaFoldDB" id="C6T314"/>
<name>C6T314_SOYBN</name>
<protein>
    <submittedName>
        <fullName evidence="1">Uncharacterized protein</fullName>
    </submittedName>
</protein>
<accession>C6T314</accession>
<dbReference type="EMBL" id="BT091823">
    <property type="protein sequence ID" value="ACU16052.1"/>
    <property type="molecule type" value="mRNA"/>
</dbReference>
<proteinExistence type="evidence at transcript level"/>
<organism evidence="1">
    <name type="scientific">Glycine max</name>
    <name type="common">Soybean</name>
    <name type="synonym">Glycine hispida</name>
    <dbReference type="NCBI Taxonomy" id="3847"/>
    <lineage>
        <taxon>Eukaryota</taxon>
        <taxon>Viridiplantae</taxon>
        <taxon>Streptophyta</taxon>
        <taxon>Embryophyta</taxon>
        <taxon>Tracheophyta</taxon>
        <taxon>Spermatophyta</taxon>
        <taxon>Magnoliopsida</taxon>
        <taxon>eudicotyledons</taxon>
        <taxon>Gunneridae</taxon>
        <taxon>Pentapetalae</taxon>
        <taxon>rosids</taxon>
        <taxon>fabids</taxon>
        <taxon>Fabales</taxon>
        <taxon>Fabaceae</taxon>
        <taxon>Papilionoideae</taxon>
        <taxon>50 kb inversion clade</taxon>
        <taxon>NPAAA clade</taxon>
        <taxon>indigoferoid/millettioid clade</taxon>
        <taxon>Phaseoleae</taxon>
        <taxon>Glycine</taxon>
        <taxon>Glycine subgen. Soja</taxon>
    </lineage>
</organism>
<reference evidence="1" key="1">
    <citation type="submission" date="2009-08" db="EMBL/GenBank/DDBJ databases">
        <authorList>
            <person name="Cheung F."/>
            <person name="Xiao Y."/>
            <person name="Chan A."/>
            <person name="Moskal W."/>
            <person name="Town C.D."/>
        </authorList>
    </citation>
    <scope>NUCLEOTIDE SEQUENCE</scope>
</reference>
<sequence length="159" mass="17248">MISMVSIEVIQPLISMVFTSGFLSGTLGTITVSTPFSIEAFTSSTLASSGNQNFLWNFPRPLSTRCHFSFLSSFSTLLSPLMFNTRPSSTSTFTSSFFSPGKSALNTCDSGVSFQSTRAFTKAETSLSESEGAQMLVEKGSMMFLLLSNDGIRDMFDEV</sequence>